<dbReference type="GO" id="GO:0015297">
    <property type="term" value="F:antiporter activity"/>
    <property type="evidence" value="ECO:0007669"/>
    <property type="project" value="InterPro"/>
</dbReference>
<gene>
    <name evidence="8" type="ORF">DWY25_12985</name>
</gene>
<dbReference type="InterPro" id="IPR052031">
    <property type="entry name" value="Membrane_Transporter-Flippase"/>
</dbReference>
<dbReference type="InterPro" id="IPR048279">
    <property type="entry name" value="MdtK-like"/>
</dbReference>
<dbReference type="GO" id="GO:0042910">
    <property type="term" value="F:xenobiotic transmembrane transporter activity"/>
    <property type="evidence" value="ECO:0007669"/>
    <property type="project" value="InterPro"/>
</dbReference>
<dbReference type="InterPro" id="IPR002528">
    <property type="entry name" value="MATE_fam"/>
</dbReference>
<feature type="transmembrane region" description="Helical" evidence="7">
    <location>
        <begin position="176"/>
        <end position="197"/>
    </location>
</feature>
<dbReference type="NCBIfam" id="TIGR00797">
    <property type="entry name" value="matE"/>
    <property type="match status" value="1"/>
</dbReference>
<keyword evidence="9" id="KW-1185">Reference proteome</keyword>
<protein>
    <submittedName>
        <fullName evidence="8">MATE family efflux transporter</fullName>
    </submittedName>
</protein>
<feature type="transmembrane region" description="Helical" evidence="7">
    <location>
        <begin position="69"/>
        <end position="89"/>
    </location>
</feature>
<dbReference type="EMBL" id="QRUP01000017">
    <property type="protein sequence ID" value="RGR71920.1"/>
    <property type="molecule type" value="Genomic_DNA"/>
</dbReference>
<feature type="transmembrane region" description="Helical" evidence="7">
    <location>
        <begin position="20"/>
        <end position="40"/>
    </location>
</feature>
<keyword evidence="5 7" id="KW-1133">Transmembrane helix</keyword>
<dbReference type="GeneID" id="83016309"/>
<feature type="transmembrane region" description="Helical" evidence="7">
    <location>
        <begin position="325"/>
        <end position="350"/>
    </location>
</feature>
<evidence type="ECO:0000256" key="2">
    <source>
        <dbReference type="ARBA" id="ARBA00022448"/>
    </source>
</evidence>
<dbReference type="Proteomes" id="UP000284178">
    <property type="component" value="Unassembled WGS sequence"/>
</dbReference>
<evidence type="ECO:0000256" key="3">
    <source>
        <dbReference type="ARBA" id="ARBA00022475"/>
    </source>
</evidence>
<name>A0A412FUY7_9FIRM</name>
<dbReference type="RefSeq" id="WP_117895586.1">
    <property type="nucleotide sequence ID" value="NZ_CABJCV010000017.1"/>
</dbReference>
<evidence type="ECO:0000256" key="1">
    <source>
        <dbReference type="ARBA" id="ARBA00004651"/>
    </source>
</evidence>
<keyword evidence="2" id="KW-0813">Transport</keyword>
<keyword evidence="6 7" id="KW-0472">Membrane</keyword>
<dbReference type="PIRSF" id="PIRSF006603">
    <property type="entry name" value="DinF"/>
    <property type="match status" value="1"/>
</dbReference>
<evidence type="ECO:0000256" key="4">
    <source>
        <dbReference type="ARBA" id="ARBA00022692"/>
    </source>
</evidence>
<feature type="transmembrane region" description="Helical" evidence="7">
    <location>
        <begin position="203"/>
        <end position="222"/>
    </location>
</feature>
<dbReference type="GO" id="GO:0005886">
    <property type="term" value="C:plasma membrane"/>
    <property type="evidence" value="ECO:0007669"/>
    <property type="project" value="UniProtKB-SubCell"/>
</dbReference>
<evidence type="ECO:0000256" key="7">
    <source>
        <dbReference type="SAM" id="Phobius"/>
    </source>
</evidence>
<feature type="transmembrane region" description="Helical" evidence="7">
    <location>
        <begin position="425"/>
        <end position="446"/>
    </location>
</feature>
<organism evidence="8 9">
    <name type="scientific">Holdemania filiformis</name>
    <dbReference type="NCBI Taxonomy" id="61171"/>
    <lineage>
        <taxon>Bacteria</taxon>
        <taxon>Bacillati</taxon>
        <taxon>Bacillota</taxon>
        <taxon>Erysipelotrichia</taxon>
        <taxon>Erysipelotrichales</taxon>
        <taxon>Erysipelotrichaceae</taxon>
        <taxon>Holdemania</taxon>
    </lineage>
</organism>
<reference evidence="8 9" key="1">
    <citation type="submission" date="2018-08" db="EMBL/GenBank/DDBJ databases">
        <title>A genome reference for cultivated species of the human gut microbiota.</title>
        <authorList>
            <person name="Zou Y."/>
            <person name="Xue W."/>
            <person name="Luo G."/>
        </authorList>
    </citation>
    <scope>NUCLEOTIDE SEQUENCE [LARGE SCALE GENOMIC DNA]</scope>
    <source>
        <strain evidence="8 9">AF24-29</strain>
    </source>
</reference>
<dbReference type="AlphaFoldDB" id="A0A412FUY7"/>
<evidence type="ECO:0000256" key="6">
    <source>
        <dbReference type="ARBA" id="ARBA00023136"/>
    </source>
</evidence>
<comment type="subcellular location">
    <subcellularLocation>
        <location evidence="1">Cell membrane</location>
        <topology evidence="1">Multi-pass membrane protein</topology>
    </subcellularLocation>
</comment>
<feature type="transmembrane region" description="Helical" evidence="7">
    <location>
        <begin position="101"/>
        <end position="122"/>
    </location>
</feature>
<evidence type="ECO:0000313" key="9">
    <source>
        <dbReference type="Proteomes" id="UP000284178"/>
    </source>
</evidence>
<accession>A0A412FUY7</accession>
<feature type="transmembrane region" description="Helical" evidence="7">
    <location>
        <begin position="142"/>
        <end position="164"/>
    </location>
</feature>
<feature type="transmembrane region" description="Helical" evidence="7">
    <location>
        <begin position="395"/>
        <end position="419"/>
    </location>
</feature>
<dbReference type="PANTHER" id="PTHR43549:SF3">
    <property type="entry name" value="MULTIDRUG RESISTANCE PROTEIN YPNP-RELATED"/>
    <property type="match status" value="1"/>
</dbReference>
<dbReference type="PANTHER" id="PTHR43549">
    <property type="entry name" value="MULTIDRUG RESISTANCE PROTEIN YPNP-RELATED"/>
    <property type="match status" value="1"/>
</dbReference>
<sequence length="460" mass="49675">MTQTIKKGKVGMNLTEGSILRCLVIFAIPIVLTNLVQQLYSMVDLAVIGQYVGTLGTIGVNTGGEIADLVAPIAMGFSTAGQIYISQLYGAREEGKIKKTVGTLLSFMILISIVLALAAIFFHTPILNLINCPKEAMDQASAYMVITAIGFPFIFGYYAVCGILRGMGESKRPLIFILVAAVINVVLDLVLVAGFHMEAAGTAIATVLAQIGSFGAAFIFMLRNREKFDFEARLSYFKLDGEVMKIIIKLGVPQVVRSLLVRFSMLWVNSTANSYGVIVSSTNSIGNKLQKFLEVFVQGVDTASASMVGQNLGARKIERAGKTTIYTLGCTLVCATVTSLLCLFCPKVIFGLFTKDPLVLDLGVTFLRIFILHFFVSAVIGAFQAMVTGCGFVELGFAIGILDGVVCKIGLSLIFVNLFQMGYQGLWWGVACSRILPCLICIGYYCSGKWKTRKLLTSGS</sequence>
<keyword evidence="3" id="KW-1003">Cell membrane</keyword>
<evidence type="ECO:0000313" key="8">
    <source>
        <dbReference type="EMBL" id="RGR71920.1"/>
    </source>
</evidence>
<dbReference type="Pfam" id="PF01554">
    <property type="entry name" value="MatE"/>
    <property type="match status" value="2"/>
</dbReference>
<comment type="caution">
    <text evidence="8">The sequence shown here is derived from an EMBL/GenBank/DDBJ whole genome shotgun (WGS) entry which is preliminary data.</text>
</comment>
<proteinExistence type="predicted"/>
<feature type="transmembrane region" description="Helical" evidence="7">
    <location>
        <begin position="362"/>
        <end position="383"/>
    </location>
</feature>
<evidence type="ECO:0000256" key="5">
    <source>
        <dbReference type="ARBA" id="ARBA00022989"/>
    </source>
</evidence>
<keyword evidence="4 7" id="KW-0812">Transmembrane</keyword>
<dbReference type="CDD" id="cd13138">
    <property type="entry name" value="MATE_yoeA_like"/>
    <property type="match status" value="1"/>
</dbReference>